<feature type="transmembrane region" description="Helical" evidence="1">
    <location>
        <begin position="38"/>
        <end position="55"/>
    </location>
</feature>
<proteinExistence type="predicted"/>
<feature type="transmembrane region" description="Helical" evidence="1">
    <location>
        <begin position="108"/>
        <end position="130"/>
    </location>
</feature>
<dbReference type="PROSITE" id="PS50244">
    <property type="entry name" value="S5A_REDUCTASE"/>
    <property type="match status" value="1"/>
</dbReference>
<dbReference type="Proteomes" id="UP000312102">
    <property type="component" value="Chromosome"/>
</dbReference>
<evidence type="ECO:0000313" key="3">
    <source>
        <dbReference type="Proteomes" id="UP000312102"/>
    </source>
</evidence>
<keyword evidence="3" id="KW-1185">Reference proteome</keyword>
<feature type="transmembrane region" description="Helical" evidence="1">
    <location>
        <begin position="136"/>
        <end position="156"/>
    </location>
</feature>
<evidence type="ECO:0000313" key="2">
    <source>
        <dbReference type="EMBL" id="QDD13077.1"/>
    </source>
</evidence>
<gene>
    <name evidence="2" type="ORF">FIT61_01075</name>
</gene>
<protein>
    <submittedName>
        <fullName evidence="2">DUF1295 domain-containing protein</fullName>
    </submittedName>
</protein>
<reference evidence="2 3" key="1">
    <citation type="journal article" date="2019" name="ISME J.">
        <title>Evolution in action: habitat transition from sediment to the pelagial leads to genome streamlining in Methylophilaceae.</title>
        <authorList>
            <person name="Salcher M."/>
            <person name="Schaefle D."/>
            <person name="Kaspar M."/>
            <person name="Neuenschwander S.M."/>
            <person name="Ghai R."/>
        </authorList>
    </citation>
    <scope>NUCLEOTIDE SEQUENCE [LARGE SCALE GENOMIC DNA]</scope>
    <source>
        <strain evidence="2 3">MMS-RI-1</strain>
    </source>
</reference>
<dbReference type="EMBL" id="CP040986">
    <property type="protein sequence ID" value="QDD13077.1"/>
    <property type="molecule type" value="Genomic_DNA"/>
</dbReference>
<feature type="transmembrane region" description="Helical" evidence="1">
    <location>
        <begin position="188"/>
        <end position="209"/>
    </location>
</feature>
<dbReference type="AlphaFoldDB" id="A0AAE6FRW7"/>
<dbReference type="InterPro" id="IPR010721">
    <property type="entry name" value="UstE-like"/>
</dbReference>
<keyword evidence="1" id="KW-1133">Transmembrane helix</keyword>
<name>A0AAE6FRW7_9PROT</name>
<dbReference type="PANTHER" id="PTHR32251:SF17">
    <property type="entry name" value="STEROID 5-ALPHA REDUCTASE C-TERMINAL DOMAIN-CONTAINING PROTEIN"/>
    <property type="match status" value="1"/>
</dbReference>
<keyword evidence="1" id="KW-0812">Transmembrane</keyword>
<feature type="transmembrane region" description="Helical" evidence="1">
    <location>
        <begin position="6"/>
        <end position="26"/>
    </location>
</feature>
<dbReference type="Pfam" id="PF06966">
    <property type="entry name" value="DUF1295"/>
    <property type="match status" value="1"/>
</dbReference>
<sequence length="258" mass="30174">MGWIPHVIFFHALLINLLFAFGGWLLSLKKNNVTHVDIMWSLFFVLNALYFYIAFTPSLRATLILFLVLLWGLRLSVYLAIRNWGKSEDARYLKIRQNNEPNFRFKSAYIIFGFQSILAWIVGSILLIAIENDHPLTWLDSLGLLVTLCGIIYESIADYQLMQFKNDIKNRGKLLQSGLWKLSRHPNYFGEILVWWGFFITTLVTGIHFNLIAPLLMTFLILRFSGVTLLEVNLIKKFNGYDDYQKKVNTIIPRFWKK</sequence>
<dbReference type="PANTHER" id="PTHR32251">
    <property type="entry name" value="3-OXO-5-ALPHA-STEROID 4-DEHYDROGENASE"/>
    <property type="match status" value="1"/>
</dbReference>
<accession>A0AAE6FRW7</accession>
<dbReference type="Gene3D" id="1.20.120.1630">
    <property type="match status" value="1"/>
</dbReference>
<organism evidence="2 3">
    <name type="scientific">Candidatus Methylopumilus rimovensis</name>
    <dbReference type="NCBI Taxonomy" id="2588535"/>
    <lineage>
        <taxon>Bacteria</taxon>
        <taxon>Pseudomonadati</taxon>
        <taxon>Pseudomonadota</taxon>
        <taxon>Betaproteobacteria</taxon>
        <taxon>Nitrosomonadales</taxon>
        <taxon>Methylophilaceae</taxon>
        <taxon>Candidatus Methylopumilus</taxon>
    </lineage>
</organism>
<dbReference type="KEGG" id="mrk:FIT61_01075"/>
<evidence type="ECO:0000256" key="1">
    <source>
        <dbReference type="SAM" id="Phobius"/>
    </source>
</evidence>
<feature type="transmembrane region" description="Helical" evidence="1">
    <location>
        <begin position="61"/>
        <end position="81"/>
    </location>
</feature>
<keyword evidence="1" id="KW-0472">Membrane</keyword>
<dbReference type="GO" id="GO:0016020">
    <property type="term" value="C:membrane"/>
    <property type="evidence" value="ECO:0007669"/>
    <property type="project" value="TreeGrafter"/>
</dbReference>